<reference evidence="1 2" key="1">
    <citation type="journal article" date="2019" name="Commun. Biol.">
        <title>The bagworm genome reveals a unique fibroin gene that provides high tensile strength.</title>
        <authorList>
            <person name="Kono N."/>
            <person name="Nakamura H."/>
            <person name="Ohtoshi R."/>
            <person name="Tomita M."/>
            <person name="Numata K."/>
            <person name="Arakawa K."/>
        </authorList>
    </citation>
    <scope>NUCLEOTIDE SEQUENCE [LARGE SCALE GENOMIC DNA]</scope>
</reference>
<keyword evidence="2" id="KW-1185">Reference proteome</keyword>
<name>A0A4C1T8I9_EUMVA</name>
<dbReference type="AlphaFoldDB" id="A0A4C1T8I9"/>
<comment type="caution">
    <text evidence="1">The sequence shown here is derived from an EMBL/GenBank/DDBJ whole genome shotgun (WGS) entry which is preliminary data.</text>
</comment>
<protein>
    <submittedName>
        <fullName evidence="1">Uncharacterized protein</fullName>
    </submittedName>
</protein>
<sequence>MQGPRTTRPRAEPGQGLAEQNKVHLFSGLRIRNISGSELSSDISSAFGPNPSAVLDFEFYSNSRAGHCPYLGPLR</sequence>
<organism evidence="1 2">
    <name type="scientific">Eumeta variegata</name>
    <name type="common">Bagworm moth</name>
    <name type="synonym">Eumeta japonica</name>
    <dbReference type="NCBI Taxonomy" id="151549"/>
    <lineage>
        <taxon>Eukaryota</taxon>
        <taxon>Metazoa</taxon>
        <taxon>Ecdysozoa</taxon>
        <taxon>Arthropoda</taxon>
        <taxon>Hexapoda</taxon>
        <taxon>Insecta</taxon>
        <taxon>Pterygota</taxon>
        <taxon>Neoptera</taxon>
        <taxon>Endopterygota</taxon>
        <taxon>Lepidoptera</taxon>
        <taxon>Glossata</taxon>
        <taxon>Ditrysia</taxon>
        <taxon>Tineoidea</taxon>
        <taxon>Psychidae</taxon>
        <taxon>Oiketicinae</taxon>
        <taxon>Eumeta</taxon>
    </lineage>
</organism>
<accession>A0A4C1T8I9</accession>
<proteinExistence type="predicted"/>
<gene>
    <name evidence="1" type="ORF">EVAR_92416_1</name>
</gene>
<evidence type="ECO:0000313" key="2">
    <source>
        <dbReference type="Proteomes" id="UP000299102"/>
    </source>
</evidence>
<dbReference type="Proteomes" id="UP000299102">
    <property type="component" value="Unassembled WGS sequence"/>
</dbReference>
<dbReference type="EMBL" id="BGZK01000038">
    <property type="protein sequence ID" value="GBP09860.1"/>
    <property type="molecule type" value="Genomic_DNA"/>
</dbReference>
<evidence type="ECO:0000313" key="1">
    <source>
        <dbReference type="EMBL" id="GBP09860.1"/>
    </source>
</evidence>